<gene>
    <name evidence="1" type="ORF">BEN49_18505</name>
</gene>
<dbReference type="RefSeq" id="WP_070740526.1">
    <property type="nucleotide sequence ID" value="NZ_MDZA01000034.1"/>
</dbReference>
<dbReference type="OrthoDB" id="1376341at2"/>
<evidence type="ECO:0000313" key="1">
    <source>
        <dbReference type="EMBL" id="OGX91770.1"/>
    </source>
</evidence>
<comment type="caution">
    <text evidence="1">The sequence shown here is derived from an EMBL/GenBank/DDBJ whole genome shotgun (WGS) entry which is preliminary data.</text>
</comment>
<protein>
    <submittedName>
        <fullName evidence="1">Uncharacterized protein</fullName>
    </submittedName>
</protein>
<organism evidence="1 2">
    <name type="scientific">Hymenobacter coccineus</name>
    <dbReference type="NCBI Taxonomy" id="1908235"/>
    <lineage>
        <taxon>Bacteria</taxon>
        <taxon>Pseudomonadati</taxon>
        <taxon>Bacteroidota</taxon>
        <taxon>Cytophagia</taxon>
        <taxon>Cytophagales</taxon>
        <taxon>Hymenobacteraceae</taxon>
        <taxon>Hymenobacter</taxon>
    </lineage>
</organism>
<name>A0A1G1TLN9_9BACT</name>
<sequence length="111" mass="12424">MTTAEFWDQQQFSYIVTYSFNRGPKLAALREATVVAIKQAKQELHRAWFMQQAGSLRKLRGLEADFSGNIPLKTPTDKKSATDNSVDQIAVIERVIGSGSVTQWGPAYSSW</sequence>
<keyword evidence="2" id="KW-1185">Reference proteome</keyword>
<accession>A0A1G1TLN9</accession>
<proteinExistence type="predicted"/>
<dbReference type="EMBL" id="MDZA01000034">
    <property type="protein sequence ID" value="OGX91770.1"/>
    <property type="molecule type" value="Genomic_DNA"/>
</dbReference>
<evidence type="ECO:0000313" key="2">
    <source>
        <dbReference type="Proteomes" id="UP000177506"/>
    </source>
</evidence>
<reference evidence="1 2" key="1">
    <citation type="submission" date="2016-08" db="EMBL/GenBank/DDBJ databases">
        <title>Hymenobacter coccineus sp. nov., Hymenobacter lapidarius sp. nov. and Hymenobacter glacialis sp. nov., isolated from Antarctic soil.</title>
        <authorList>
            <person name="Sedlacek I."/>
            <person name="Kralova S."/>
            <person name="Kyrova K."/>
            <person name="Maslanova I."/>
            <person name="Stankova E."/>
            <person name="Vrbovska V."/>
            <person name="Nemec M."/>
            <person name="Bartak M."/>
            <person name="Svec P."/>
            <person name="Busse H.-J."/>
            <person name="Pantucek R."/>
        </authorList>
    </citation>
    <scope>NUCLEOTIDE SEQUENCE [LARGE SCALE GENOMIC DNA]</scope>
    <source>
        <strain evidence="1 2">CCM 8649</strain>
    </source>
</reference>
<dbReference type="Proteomes" id="UP000177506">
    <property type="component" value="Unassembled WGS sequence"/>
</dbReference>
<dbReference type="AlphaFoldDB" id="A0A1G1TLN9"/>